<dbReference type="InterPro" id="IPR000241">
    <property type="entry name" value="RlmKL-like_Mtase"/>
</dbReference>
<dbReference type="InterPro" id="IPR026898">
    <property type="entry name" value="PrsW"/>
</dbReference>
<dbReference type="PROSITE" id="PS00092">
    <property type="entry name" value="N6_MTASE"/>
    <property type="match status" value="1"/>
</dbReference>
<dbReference type="Proteomes" id="UP000001449">
    <property type="component" value="Chromosome 4"/>
</dbReference>
<keyword evidence="16" id="KW-1185">Reference proteome</keyword>
<dbReference type="Pfam" id="PF25904">
    <property type="entry name" value="Tmrp11_N"/>
    <property type="match status" value="1"/>
</dbReference>
<gene>
    <name evidence="15" type="ORF">THAPSDRAFT_22467</name>
</gene>
<evidence type="ECO:0000256" key="4">
    <source>
        <dbReference type="ARBA" id="ARBA00022603"/>
    </source>
</evidence>
<feature type="domain" description="Ribosomal RNA large subunit methyltransferase K/L-like methyltransferase" evidence="13">
    <location>
        <begin position="1067"/>
        <end position="1188"/>
    </location>
</feature>
<dbReference type="InterPro" id="IPR059073">
    <property type="entry name" value="TRMT11_N"/>
</dbReference>
<feature type="transmembrane region" description="Helical" evidence="12">
    <location>
        <begin position="426"/>
        <end position="443"/>
    </location>
</feature>
<reference evidence="15 16" key="1">
    <citation type="journal article" date="2004" name="Science">
        <title>The genome of the diatom Thalassiosira pseudonana: ecology, evolution, and metabolism.</title>
        <authorList>
            <person name="Armbrust E.V."/>
            <person name="Berges J.A."/>
            <person name="Bowler C."/>
            <person name="Green B.R."/>
            <person name="Martinez D."/>
            <person name="Putnam N.H."/>
            <person name="Zhou S."/>
            <person name="Allen A.E."/>
            <person name="Apt K.E."/>
            <person name="Bechner M."/>
            <person name="Brzezinski M.A."/>
            <person name="Chaal B.K."/>
            <person name="Chiovitti A."/>
            <person name="Davis A.K."/>
            <person name="Demarest M.S."/>
            <person name="Detter J.C."/>
            <person name="Glavina T."/>
            <person name="Goodstein D."/>
            <person name="Hadi M.Z."/>
            <person name="Hellsten U."/>
            <person name="Hildebrand M."/>
            <person name="Jenkins B.D."/>
            <person name="Jurka J."/>
            <person name="Kapitonov V.V."/>
            <person name="Kroger N."/>
            <person name="Lau W.W."/>
            <person name="Lane T.W."/>
            <person name="Larimer F.W."/>
            <person name="Lippmeier J.C."/>
            <person name="Lucas S."/>
            <person name="Medina M."/>
            <person name="Montsant A."/>
            <person name="Obornik M."/>
            <person name="Parker M.S."/>
            <person name="Palenik B."/>
            <person name="Pazour G.J."/>
            <person name="Richardson P.M."/>
            <person name="Rynearson T.A."/>
            <person name="Saito M.A."/>
            <person name="Schwartz D.C."/>
            <person name="Thamatrakoln K."/>
            <person name="Valentin K."/>
            <person name="Vardi A."/>
            <person name="Wilkerson F.P."/>
            <person name="Rokhsar D.S."/>
        </authorList>
    </citation>
    <scope>NUCLEOTIDE SEQUENCE [LARGE SCALE GENOMIC DNA]</scope>
    <source>
        <strain evidence="15 16">CCMP1335</strain>
    </source>
</reference>
<dbReference type="InterPro" id="IPR029063">
    <property type="entry name" value="SAM-dependent_MTases_sf"/>
</dbReference>
<feature type="compositionally biased region" description="Polar residues" evidence="11">
    <location>
        <begin position="1352"/>
        <end position="1361"/>
    </location>
</feature>
<sequence length="1361" mass="151668">MTTTSPDGDIVGVNMPIATVVDLRPSSSSPPQRHQLQHQQASPTNLRTYRGGFTSSICSIFTDPTRRQDCCAVACCGVLASDRTRYLLTGERPPPLWRRLVMYLIVPALFLAAMNYFAVEVQFDENGVDGSSSSNYNPYGEGDDSSKTTTRKVAPLPLTLAFYAYLILLTAYGIVHKQSLRKEIMTRLYEERTRARGEEVSDIQLKAFIQRHQLDIGRAHYCCSCCYASDESFLEESGIGAESSFGNGREGTEVEEDFCTSLWKCLSNTFWNVCCGCWCQCWSICALAQEEREAERLTGNQAYTMDYVTFQPYSEYYPSIQALKDNGVTSLWKHMQAISELSLKLLKNVAAVIVVLILFALSDVDANFNFENMIVLLLTLVQAFFIEWLVHWKYCRFDLSFDSVVKYFACGFLLTTPMAVLFEGIISTLTSLIGGFVVVFIFASDDDIAREVQADPTKAIKDFVVKYQGFFVFNVFINSFVVAALCEELVKYFGYWMVVVPDLLPQEQRVNLASRNTTDASNTEESEEDLDTNQNNQLQPRKSAVSTGNAITVAMVSVALGFACCENLIYIFVYSPPSLGMGKILTRGCRLFHSLSHPLYLSQLQTEEISTLLARSLFPVHPLCAAIQSIGVCKRDLEGNRKFGLGRILSPAVLLHGSFDFVLMLAAYYQQRETIIEGNDDDGNGAGSDSEGEATKEVDLAAQLPSLIAGFVFVIIGIVYYVVESRKQSRRLMSMDNAVRDQSLRCRVTLSKMSCRVFVLHNHTTTRSSCTLHLLMSSTPAGEGEEYLLLIEFVHKHLDFHDAELHSVLEMHGIKPGVDCHFRPLIGSGVAGSDARSSSHTIGRTADSKRPFRVLSFAWDTIGSKFTVCDAETQTGKSNDDGITENQTNNGRAVINLVSALARCTLIRSVVELWGMGSNIDDCIKAIQSGNALKRHQVGKHLTSSKRSTTLAKSYNARSWKITIHTLGSTYTRDEQQGMRSKFSFLNFPGQVQMESPDDEYLVIREVELDAMGGAVYPRHSSGKKEIIPENDAMPPLACYFGRVLGNASLGRNWRGSNRLEQYSLKKRLYLGPTSMDSELSLIMTNLALVKKGSFAFDPFVGTGSILLTTALRGAFAFGTDIDLRVLRGRSPKENIASNFAQYGLPPPELVRSDNAIYHRHYRDNLPLFDAIVTDPPYGIRAGAKQSGSRREEVTPVLEEHRHDHIAQTRPYCVSDVMADLLNVAAMTLKIGGRLVYVIPSMLDFDETEDLPQHECLRLVSICYQPLQTELGRRTVTMEKVEEYDENKRDAYLGATWVNGPQSAEKVANIRERLIEAAKKKPGYEEKAAIRKQKRKATKEAKKKAKREAPGNQGNAGSKDN</sequence>
<dbReference type="PANTHER" id="PTHR13370:SF3">
    <property type="entry name" value="TRNA (GUANINE(10)-N2)-METHYLTRANSFERASE HOMOLOG"/>
    <property type="match status" value="1"/>
</dbReference>
<dbReference type="Pfam" id="PF13367">
    <property type="entry name" value="PrsW-protease"/>
    <property type="match status" value="1"/>
</dbReference>
<feature type="compositionally biased region" description="Basic residues" evidence="11">
    <location>
        <begin position="1330"/>
        <end position="1346"/>
    </location>
</feature>
<comment type="similarity">
    <text evidence="10">Belongs to the class I-like SAM-binding methyltransferase superfamily. TRM11 methyltransferase family.</text>
</comment>
<evidence type="ECO:0000256" key="10">
    <source>
        <dbReference type="PROSITE-ProRule" id="PRU00959"/>
    </source>
</evidence>
<keyword evidence="4 10" id="KW-0489">Methyltransferase</keyword>
<feature type="transmembrane region" description="Helical" evidence="12">
    <location>
        <begin position="154"/>
        <end position="175"/>
    </location>
</feature>
<dbReference type="SUPFAM" id="SSF53335">
    <property type="entry name" value="S-adenosyl-L-methionine-dependent methyltransferases"/>
    <property type="match status" value="1"/>
</dbReference>
<evidence type="ECO:0000256" key="5">
    <source>
        <dbReference type="ARBA" id="ARBA00022679"/>
    </source>
</evidence>
<keyword evidence="12" id="KW-0472">Membrane</keyword>
<dbReference type="Pfam" id="PF01170">
    <property type="entry name" value="UPF0020"/>
    <property type="match status" value="1"/>
</dbReference>
<protein>
    <recommendedName>
        <fullName evidence="9">tRNA (guanine(10)-N(2))-methyltransferase</fullName>
        <ecNumber evidence="9">2.1.1.214</ecNumber>
    </recommendedName>
</protein>
<keyword evidence="12" id="KW-0812">Transmembrane</keyword>
<dbReference type="GO" id="GO:0008233">
    <property type="term" value="F:peptidase activity"/>
    <property type="evidence" value="ECO:0007669"/>
    <property type="project" value="InterPro"/>
</dbReference>
<evidence type="ECO:0000256" key="9">
    <source>
        <dbReference type="ARBA" id="ARBA00066937"/>
    </source>
</evidence>
<keyword evidence="8 10" id="KW-0694">RNA-binding</keyword>
<dbReference type="GO" id="GO:0160102">
    <property type="term" value="F:tRNA (guanine(10)-N2)-methyltransferase activity"/>
    <property type="evidence" value="ECO:0007669"/>
    <property type="project" value="UniProtKB-EC"/>
</dbReference>
<evidence type="ECO:0000313" key="16">
    <source>
        <dbReference type="Proteomes" id="UP000001449"/>
    </source>
</evidence>
<dbReference type="GO" id="GO:0008168">
    <property type="term" value="F:methyltransferase activity"/>
    <property type="evidence" value="ECO:0000318"/>
    <property type="project" value="GO_Central"/>
</dbReference>
<evidence type="ECO:0000259" key="14">
    <source>
        <dbReference type="Pfam" id="PF25904"/>
    </source>
</evidence>
<feature type="transmembrane region" description="Helical" evidence="12">
    <location>
        <begin position="373"/>
        <end position="392"/>
    </location>
</feature>
<feature type="transmembrane region" description="Helical" evidence="12">
    <location>
        <begin position="550"/>
        <end position="573"/>
    </location>
</feature>
<dbReference type="PaxDb" id="35128-Thaps22467"/>
<comment type="subcellular location">
    <subcellularLocation>
        <location evidence="1">Cytoplasm</location>
    </subcellularLocation>
</comment>
<keyword evidence="12" id="KW-1133">Transmembrane helix</keyword>
<keyword evidence="5 10" id="KW-0808">Transferase</keyword>
<dbReference type="PRINTS" id="PR00507">
    <property type="entry name" value="N12N6MTFRASE"/>
</dbReference>
<dbReference type="GO" id="GO:0000049">
    <property type="term" value="F:tRNA binding"/>
    <property type="evidence" value="ECO:0007669"/>
    <property type="project" value="UniProtKB-UniRule"/>
</dbReference>
<feature type="domain" description="tRNA (guanine(10)-N(2))-methyltransferase TRMT11 N-terminal" evidence="14">
    <location>
        <begin position="901"/>
        <end position="1012"/>
    </location>
</feature>
<dbReference type="GO" id="GO:0032259">
    <property type="term" value="P:methylation"/>
    <property type="evidence" value="ECO:0007669"/>
    <property type="project" value="UniProtKB-UniRule"/>
</dbReference>
<keyword evidence="3 10" id="KW-0820">tRNA-binding</keyword>
<evidence type="ECO:0000256" key="8">
    <source>
        <dbReference type="ARBA" id="ARBA00022884"/>
    </source>
</evidence>
<feature type="region of interest" description="Disordered" evidence="11">
    <location>
        <begin position="1321"/>
        <end position="1361"/>
    </location>
</feature>
<feature type="region of interest" description="Disordered" evidence="11">
    <location>
        <begin position="515"/>
        <end position="541"/>
    </location>
</feature>
<feature type="transmembrane region" description="Helical" evidence="12">
    <location>
        <begin position="345"/>
        <end position="361"/>
    </location>
</feature>
<dbReference type="InterPro" id="IPR002052">
    <property type="entry name" value="DNA_methylase_N6_adenine_CS"/>
</dbReference>
<evidence type="ECO:0000256" key="3">
    <source>
        <dbReference type="ARBA" id="ARBA00022555"/>
    </source>
</evidence>
<evidence type="ECO:0000256" key="7">
    <source>
        <dbReference type="ARBA" id="ARBA00022694"/>
    </source>
</evidence>
<dbReference type="HOGENOM" id="CLU_257016_0_0_1"/>
<dbReference type="RefSeq" id="XP_002289988.1">
    <property type="nucleotide sequence ID" value="XM_002289952.1"/>
</dbReference>
<proteinExistence type="inferred from homology"/>
<dbReference type="InterPro" id="IPR016691">
    <property type="entry name" value="TRMT11"/>
</dbReference>
<keyword evidence="6 10" id="KW-0949">S-adenosyl-L-methionine</keyword>
<dbReference type="Gene3D" id="3.40.50.150">
    <property type="entry name" value="Vaccinia Virus protein VP39"/>
    <property type="match status" value="1"/>
</dbReference>
<evidence type="ECO:0000313" key="15">
    <source>
        <dbReference type="EMBL" id="EED93525.1"/>
    </source>
</evidence>
<evidence type="ECO:0000256" key="12">
    <source>
        <dbReference type="SAM" id="Phobius"/>
    </source>
</evidence>
<dbReference type="STRING" id="35128.B8C0I8"/>
<dbReference type="GO" id="GO:0008033">
    <property type="term" value="P:tRNA processing"/>
    <property type="evidence" value="ECO:0007669"/>
    <property type="project" value="UniProtKB-UniRule"/>
</dbReference>
<reference evidence="15 16" key="2">
    <citation type="journal article" date="2008" name="Nature">
        <title>The Phaeodactylum genome reveals the evolutionary history of diatom genomes.</title>
        <authorList>
            <person name="Bowler C."/>
            <person name="Allen A.E."/>
            <person name="Badger J.H."/>
            <person name="Grimwood J."/>
            <person name="Jabbari K."/>
            <person name="Kuo A."/>
            <person name="Maheswari U."/>
            <person name="Martens C."/>
            <person name="Maumus F."/>
            <person name="Otillar R.P."/>
            <person name="Rayko E."/>
            <person name="Salamov A."/>
            <person name="Vandepoele K."/>
            <person name="Beszteri B."/>
            <person name="Gruber A."/>
            <person name="Heijde M."/>
            <person name="Katinka M."/>
            <person name="Mock T."/>
            <person name="Valentin K."/>
            <person name="Verret F."/>
            <person name="Berges J.A."/>
            <person name="Brownlee C."/>
            <person name="Cadoret J.P."/>
            <person name="Chiovitti A."/>
            <person name="Choi C.J."/>
            <person name="Coesel S."/>
            <person name="De Martino A."/>
            <person name="Detter J.C."/>
            <person name="Durkin C."/>
            <person name="Falciatore A."/>
            <person name="Fournet J."/>
            <person name="Haruta M."/>
            <person name="Huysman M.J."/>
            <person name="Jenkins B.D."/>
            <person name="Jiroutova K."/>
            <person name="Jorgensen R.E."/>
            <person name="Joubert Y."/>
            <person name="Kaplan A."/>
            <person name="Kroger N."/>
            <person name="Kroth P.G."/>
            <person name="La Roche J."/>
            <person name="Lindquist E."/>
            <person name="Lommer M."/>
            <person name="Martin-Jezequel V."/>
            <person name="Lopez P.J."/>
            <person name="Lucas S."/>
            <person name="Mangogna M."/>
            <person name="McGinnis K."/>
            <person name="Medlin L.K."/>
            <person name="Montsant A."/>
            <person name="Oudot-Le Secq M.P."/>
            <person name="Napoli C."/>
            <person name="Obornik M."/>
            <person name="Parker M.S."/>
            <person name="Petit J.L."/>
            <person name="Porcel B.M."/>
            <person name="Poulsen N."/>
            <person name="Robison M."/>
            <person name="Rychlewski L."/>
            <person name="Rynearson T.A."/>
            <person name="Schmutz J."/>
            <person name="Shapiro H."/>
            <person name="Siaut M."/>
            <person name="Stanley M."/>
            <person name="Sussman M.R."/>
            <person name="Taylor A.R."/>
            <person name="Vardi A."/>
            <person name="von Dassow P."/>
            <person name="Vyverman W."/>
            <person name="Willis A."/>
            <person name="Wyrwicz L.S."/>
            <person name="Rokhsar D.S."/>
            <person name="Weissenbach J."/>
            <person name="Armbrust E.V."/>
            <person name="Green B.R."/>
            <person name="Van de Peer Y."/>
            <person name="Grigoriev I.V."/>
        </authorList>
    </citation>
    <scope>NUCLEOTIDE SEQUENCE [LARGE SCALE GENOMIC DNA]</scope>
    <source>
        <strain evidence="15 16">CCMP1335</strain>
    </source>
</reference>
<evidence type="ECO:0000256" key="6">
    <source>
        <dbReference type="ARBA" id="ARBA00022691"/>
    </source>
</evidence>
<evidence type="ECO:0000256" key="11">
    <source>
        <dbReference type="SAM" id="MobiDB-lite"/>
    </source>
</evidence>
<feature type="compositionally biased region" description="Acidic residues" evidence="11">
    <location>
        <begin position="522"/>
        <end position="531"/>
    </location>
</feature>
<keyword evidence="2" id="KW-0963">Cytoplasm</keyword>
<evidence type="ECO:0000256" key="2">
    <source>
        <dbReference type="ARBA" id="ARBA00022490"/>
    </source>
</evidence>
<keyword evidence="7 10" id="KW-0819">tRNA processing</keyword>
<name>B8C0I8_THAPS</name>
<accession>B8C0I8</accession>
<dbReference type="FunFam" id="3.40.50.150:FF:000391">
    <property type="entry name" value="General transcriptional corepressor tupA"/>
    <property type="match status" value="1"/>
</dbReference>
<evidence type="ECO:0000259" key="13">
    <source>
        <dbReference type="Pfam" id="PF01170"/>
    </source>
</evidence>
<evidence type="ECO:0000256" key="1">
    <source>
        <dbReference type="ARBA" id="ARBA00004496"/>
    </source>
</evidence>
<dbReference type="PANTHER" id="PTHR13370">
    <property type="entry name" value="RNA METHYLASE-RELATED"/>
    <property type="match status" value="1"/>
</dbReference>
<feature type="transmembrane region" description="Helical" evidence="12">
    <location>
        <begin position="100"/>
        <end position="119"/>
    </location>
</feature>
<dbReference type="EMBL" id="CM000641">
    <property type="protein sequence ID" value="EED93525.1"/>
    <property type="molecule type" value="Genomic_DNA"/>
</dbReference>
<dbReference type="InParanoid" id="B8C0I8"/>
<organism evidence="15 16">
    <name type="scientific">Thalassiosira pseudonana</name>
    <name type="common">Marine diatom</name>
    <name type="synonym">Cyclotella nana</name>
    <dbReference type="NCBI Taxonomy" id="35128"/>
    <lineage>
        <taxon>Eukaryota</taxon>
        <taxon>Sar</taxon>
        <taxon>Stramenopiles</taxon>
        <taxon>Ochrophyta</taxon>
        <taxon>Bacillariophyta</taxon>
        <taxon>Coscinodiscophyceae</taxon>
        <taxon>Thalassiosirophycidae</taxon>
        <taxon>Thalassiosirales</taxon>
        <taxon>Thalassiosiraceae</taxon>
        <taxon>Thalassiosira</taxon>
    </lineage>
</organism>
<dbReference type="PROSITE" id="PS51627">
    <property type="entry name" value="SAM_MT_TRM11"/>
    <property type="match status" value="1"/>
</dbReference>
<feature type="transmembrane region" description="Helical" evidence="12">
    <location>
        <begin position="404"/>
        <end position="420"/>
    </location>
</feature>
<dbReference type="EC" id="2.1.1.214" evidence="9"/>
<feature type="transmembrane region" description="Helical" evidence="12">
    <location>
        <begin position="704"/>
        <end position="723"/>
    </location>
</feature>
<dbReference type="GO" id="GO:0005737">
    <property type="term" value="C:cytoplasm"/>
    <property type="evidence" value="ECO:0000318"/>
    <property type="project" value="GO_Central"/>
</dbReference>
<dbReference type="GO" id="GO:0043527">
    <property type="term" value="C:tRNA methyltransferase complex"/>
    <property type="evidence" value="ECO:0007669"/>
    <property type="project" value="UniProtKB-ARBA"/>
</dbReference>
<feature type="compositionally biased region" description="Polar residues" evidence="11">
    <location>
        <begin position="532"/>
        <end position="541"/>
    </location>
</feature>
<dbReference type="KEGG" id="tps:THAPSDRAFT_22467"/>
<dbReference type="eggNOG" id="KOG2671">
    <property type="taxonomic scope" value="Eukaryota"/>
</dbReference>
<dbReference type="GeneID" id="7451382"/>
<feature type="transmembrane region" description="Helical" evidence="12">
    <location>
        <begin position="464"/>
        <end position="485"/>
    </location>
</feature>